<reference evidence="19" key="1">
    <citation type="submission" date="2014-02" db="EMBL/GenBank/DDBJ databases">
        <title>Complete genome sequence and comparative genomic analysis of the nitrogen-fixing bacterium Leptospirillum ferriphilum YSK.</title>
        <authorList>
            <person name="Guo X."/>
            <person name="Yin H."/>
            <person name="Liang Y."/>
            <person name="Hu Q."/>
            <person name="Ma L."/>
            <person name="Xiao Y."/>
            <person name="Zhang X."/>
            <person name="Qiu G."/>
            <person name="Liu X."/>
        </authorList>
    </citation>
    <scope>NUCLEOTIDE SEQUENCE [LARGE SCALE GENOMIC DNA]</scope>
    <source>
        <strain evidence="19">YSK</strain>
    </source>
</reference>
<dbReference type="OrthoDB" id="9804647at2"/>
<evidence type="ECO:0000256" key="5">
    <source>
        <dbReference type="ARBA" id="ARBA00022598"/>
    </source>
</evidence>
<feature type="binding site" evidence="12 14">
    <location>
        <begin position="268"/>
        <end position="270"/>
    </location>
    <ligand>
        <name>ATP</name>
        <dbReference type="ChEBI" id="CHEBI:30616"/>
    </ligand>
</feature>
<evidence type="ECO:0000313" key="18">
    <source>
        <dbReference type="EMBL" id="AIA30069.1"/>
    </source>
</evidence>
<proteinExistence type="inferred from homology"/>
<dbReference type="InterPro" id="IPR006195">
    <property type="entry name" value="aa-tRNA-synth_II"/>
</dbReference>
<evidence type="ECO:0000256" key="14">
    <source>
        <dbReference type="PIRSR" id="PIRSR001529-2"/>
    </source>
</evidence>
<keyword evidence="15" id="KW-0175">Coiled coil</keyword>
<feature type="binding site" evidence="13">
    <location>
        <position position="237"/>
    </location>
    <ligand>
        <name>L-serine</name>
        <dbReference type="ChEBI" id="CHEBI:33384"/>
    </ligand>
</feature>
<dbReference type="RefSeq" id="WP_014960223.1">
    <property type="nucleotide sequence ID" value="NZ_CP007243.1"/>
</dbReference>
<evidence type="ECO:0000256" key="4">
    <source>
        <dbReference type="ARBA" id="ARBA00022490"/>
    </source>
</evidence>
<reference evidence="18 19" key="2">
    <citation type="journal article" date="2015" name="Biomed. Res. Int.">
        <title>Effects of Arsenite Resistance on the Growth and Functional Gene Expression of Leptospirillum ferriphilum and Acidithiobacillus thiooxidans in Pure Culture and Coculture.</title>
        <authorList>
            <person name="Jiang H."/>
            <person name="Liang Y."/>
            <person name="Yin H."/>
            <person name="Xiao Y."/>
            <person name="Guo X."/>
            <person name="Xu Y."/>
            <person name="Hu Q."/>
            <person name="Liu H."/>
            <person name="Liu X."/>
        </authorList>
    </citation>
    <scope>NUCLEOTIDE SEQUENCE [LARGE SCALE GENOMIC DNA]</scope>
    <source>
        <strain evidence="18 19">YSK</strain>
    </source>
</reference>
<dbReference type="NCBIfam" id="TIGR00414">
    <property type="entry name" value="serS"/>
    <property type="match status" value="1"/>
</dbReference>
<dbReference type="GO" id="GO:0004828">
    <property type="term" value="F:serine-tRNA ligase activity"/>
    <property type="evidence" value="ECO:0007669"/>
    <property type="project" value="UniProtKB-UniRule"/>
</dbReference>
<keyword evidence="9 12" id="KW-0030">Aminoacyl-tRNA synthetase</keyword>
<feature type="binding site" evidence="12 13">
    <location>
        <position position="291"/>
    </location>
    <ligand>
        <name>L-serine</name>
        <dbReference type="ChEBI" id="CHEBI:33384"/>
    </ligand>
</feature>
<dbReference type="EMBL" id="CP007243">
    <property type="protein sequence ID" value="AIA30069.1"/>
    <property type="molecule type" value="Genomic_DNA"/>
</dbReference>
<evidence type="ECO:0000256" key="16">
    <source>
        <dbReference type="SAM" id="MobiDB-lite"/>
    </source>
</evidence>
<dbReference type="Gene3D" id="1.10.287.40">
    <property type="entry name" value="Serine-tRNA synthetase, tRNA binding domain"/>
    <property type="match status" value="1"/>
</dbReference>
<sequence length="445" mass="50112">MLDIRRILSDTEACRKALLDRKTDIPIDAVLEEEKELSSLRKRWESLRETRNRLSEEIGRKKRVGEETAPLMEESRSVNAEIALIEQDLLKREEALRERLLLIPNIPHPSVPVGPDETANREVHRKGSPREFPVSPLPHWEIGNRLGILDFDRAAVLSGSRFSVLTGEGARLERALTSWMLDTHTASGRTRRSGKAYTEVSVPLLVRPEMMEGTGQFPKFREESFQIPEDNLVLIPTAEVPVTNLNRDSILEAEDLPLKYVASTTCFRREAGAAGKDTRGLIRQHQFQKVELVWLTSPDTSYDDLEELTQDAEQILEGLGLPFRRIALCTGDLGFSSAKTYDLEVWMPAQGVYREISSCSNFEDFQARRAGIRYRPRGGGKPRLVHTMNGSGVAIGRTIAAILENFQEQDGSVVIPEVLRPYMGGESRLLPANNHPEGRGRVDRK</sequence>
<evidence type="ECO:0000256" key="9">
    <source>
        <dbReference type="ARBA" id="ARBA00023146"/>
    </source>
</evidence>
<evidence type="ECO:0000256" key="15">
    <source>
        <dbReference type="SAM" id="Coils"/>
    </source>
</evidence>
<dbReference type="EC" id="6.1.1.11" evidence="12"/>
<dbReference type="GO" id="GO:0006434">
    <property type="term" value="P:seryl-tRNA aminoacylation"/>
    <property type="evidence" value="ECO:0007669"/>
    <property type="project" value="UniProtKB-UniRule"/>
</dbReference>
<dbReference type="Proteomes" id="UP000027059">
    <property type="component" value="Chromosome"/>
</dbReference>
<dbReference type="Pfam" id="PF02403">
    <property type="entry name" value="Seryl_tRNA_N"/>
    <property type="match status" value="1"/>
</dbReference>
<evidence type="ECO:0000313" key="19">
    <source>
        <dbReference type="Proteomes" id="UP000027059"/>
    </source>
</evidence>
<dbReference type="InterPro" id="IPR010978">
    <property type="entry name" value="tRNA-bd_arm"/>
</dbReference>
<evidence type="ECO:0000256" key="11">
    <source>
        <dbReference type="ARBA" id="ARBA00048823"/>
    </source>
</evidence>
<evidence type="ECO:0000256" key="2">
    <source>
        <dbReference type="ARBA" id="ARBA00005045"/>
    </source>
</evidence>
<feature type="compositionally biased region" description="Basic and acidic residues" evidence="16">
    <location>
        <begin position="436"/>
        <end position="445"/>
    </location>
</feature>
<dbReference type="PIRSF" id="PIRSF001529">
    <property type="entry name" value="Ser-tRNA-synth_IIa"/>
    <property type="match status" value="1"/>
</dbReference>
<feature type="domain" description="Aminoacyl-transfer RNA synthetases class-II family profile" evidence="17">
    <location>
        <begin position="192"/>
        <end position="416"/>
    </location>
</feature>
<dbReference type="SUPFAM" id="SSF46589">
    <property type="entry name" value="tRNA-binding arm"/>
    <property type="match status" value="1"/>
</dbReference>
<name>A0A059XNF2_9BACT</name>
<feature type="binding site" evidence="13">
    <location>
        <position position="268"/>
    </location>
    <ligand>
        <name>L-serine</name>
        <dbReference type="ChEBI" id="CHEBI:33384"/>
    </ligand>
</feature>
<dbReference type="InterPro" id="IPR002314">
    <property type="entry name" value="aa-tRNA-synt_IIb"/>
</dbReference>
<comment type="function">
    <text evidence="12">Catalyzes the attachment of serine to tRNA(Ser). Is also able to aminoacylate tRNA(Sec) with serine, to form the misacylated tRNA L-seryl-tRNA(Sec), which will be further converted into selenocysteinyl-tRNA(Sec).</text>
</comment>
<comment type="subcellular location">
    <subcellularLocation>
        <location evidence="1 12">Cytoplasm</location>
    </subcellularLocation>
</comment>
<feature type="binding site" evidence="12">
    <location>
        <begin position="237"/>
        <end position="239"/>
    </location>
    <ligand>
        <name>L-serine</name>
        <dbReference type="ChEBI" id="CHEBI:33384"/>
    </ligand>
</feature>
<comment type="domain">
    <text evidence="12">Consists of two distinct domains, a catalytic core and a N-terminal extension that is involved in tRNA binding.</text>
</comment>
<comment type="catalytic activity">
    <reaction evidence="10 12">
        <text>tRNA(Sec) + L-serine + ATP = L-seryl-tRNA(Sec) + AMP + diphosphate + H(+)</text>
        <dbReference type="Rhea" id="RHEA:42580"/>
        <dbReference type="Rhea" id="RHEA-COMP:9742"/>
        <dbReference type="Rhea" id="RHEA-COMP:10128"/>
        <dbReference type="ChEBI" id="CHEBI:15378"/>
        <dbReference type="ChEBI" id="CHEBI:30616"/>
        <dbReference type="ChEBI" id="CHEBI:33019"/>
        <dbReference type="ChEBI" id="CHEBI:33384"/>
        <dbReference type="ChEBI" id="CHEBI:78442"/>
        <dbReference type="ChEBI" id="CHEBI:78533"/>
        <dbReference type="ChEBI" id="CHEBI:456215"/>
        <dbReference type="EC" id="6.1.1.11"/>
    </reaction>
</comment>
<dbReference type="GO" id="GO:0005524">
    <property type="term" value="F:ATP binding"/>
    <property type="evidence" value="ECO:0007669"/>
    <property type="project" value="UniProtKB-UniRule"/>
</dbReference>
<dbReference type="Pfam" id="PF00587">
    <property type="entry name" value="tRNA-synt_2b"/>
    <property type="match status" value="1"/>
</dbReference>
<dbReference type="InterPro" id="IPR033729">
    <property type="entry name" value="SerRS_core"/>
</dbReference>
<accession>A0A059XNF2</accession>
<dbReference type="CDD" id="cd00770">
    <property type="entry name" value="SerRS_core"/>
    <property type="match status" value="1"/>
</dbReference>
<evidence type="ECO:0000256" key="13">
    <source>
        <dbReference type="PIRSR" id="PIRSR001529-1"/>
    </source>
</evidence>
<comment type="subunit">
    <text evidence="12">Homodimer. The tRNA molecule binds across the dimer.</text>
</comment>
<dbReference type="HOGENOM" id="CLU_023797_1_1_0"/>
<keyword evidence="19" id="KW-1185">Reference proteome</keyword>
<dbReference type="HAMAP" id="MF_00176">
    <property type="entry name" value="Ser_tRNA_synth_type1"/>
    <property type="match status" value="1"/>
</dbReference>
<evidence type="ECO:0000256" key="8">
    <source>
        <dbReference type="ARBA" id="ARBA00022917"/>
    </source>
</evidence>
<evidence type="ECO:0000256" key="12">
    <source>
        <dbReference type="HAMAP-Rule" id="MF_00176"/>
    </source>
</evidence>
<dbReference type="GO" id="GO:0016260">
    <property type="term" value="P:selenocysteine biosynthetic process"/>
    <property type="evidence" value="ECO:0007669"/>
    <property type="project" value="UniProtKB-UniRule"/>
</dbReference>
<dbReference type="AlphaFoldDB" id="A0A059XNF2"/>
<comment type="catalytic activity">
    <reaction evidence="11 12">
        <text>tRNA(Ser) + L-serine + ATP = L-seryl-tRNA(Ser) + AMP + diphosphate + H(+)</text>
        <dbReference type="Rhea" id="RHEA:12292"/>
        <dbReference type="Rhea" id="RHEA-COMP:9669"/>
        <dbReference type="Rhea" id="RHEA-COMP:9703"/>
        <dbReference type="ChEBI" id="CHEBI:15378"/>
        <dbReference type="ChEBI" id="CHEBI:30616"/>
        <dbReference type="ChEBI" id="CHEBI:33019"/>
        <dbReference type="ChEBI" id="CHEBI:33384"/>
        <dbReference type="ChEBI" id="CHEBI:78442"/>
        <dbReference type="ChEBI" id="CHEBI:78533"/>
        <dbReference type="ChEBI" id="CHEBI:456215"/>
        <dbReference type="EC" id="6.1.1.11"/>
    </reaction>
</comment>
<keyword evidence="8 12" id="KW-0648">Protein biosynthesis</keyword>
<feature type="coiled-coil region" evidence="15">
    <location>
        <begin position="30"/>
        <end position="57"/>
    </location>
</feature>
<dbReference type="PANTHER" id="PTHR43697:SF1">
    <property type="entry name" value="SERINE--TRNA LIGASE"/>
    <property type="match status" value="1"/>
</dbReference>
<dbReference type="PRINTS" id="PR00981">
    <property type="entry name" value="TRNASYNTHSER"/>
</dbReference>
<comment type="pathway">
    <text evidence="2 12">Aminoacyl-tRNA biosynthesis; selenocysteinyl-tRNA(Sec) biosynthesis; L-seryl-tRNA(Sec) from L-serine and tRNA(Sec): step 1/1.</text>
</comment>
<dbReference type="PROSITE" id="PS50862">
    <property type="entry name" value="AA_TRNA_LIGASE_II"/>
    <property type="match status" value="1"/>
</dbReference>
<dbReference type="InterPro" id="IPR045864">
    <property type="entry name" value="aa-tRNA-synth_II/BPL/LPL"/>
</dbReference>
<dbReference type="InterPro" id="IPR042103">
    <property type="entry name" value="SerRS_1_N_sf"/>
</dbReference>
<evidence type="ECO:0000256" key="1">
    <source>
        <dbReference type="ARBA" id="ARBA00004496"/>
    </source>
</evidence>
<feature type="binding site" evidence="13">
    <location>
        <position position="389"/>
    </location>
    <ligand>
        <name>L-serine</name>
        <dbReference type="ChEBI" id="CHEBI:33384"/>
    </ligand>
</feature>
<evidence type="ECO:0000259" key="17">
    <source>
        <dbReference type="PROSITE" id="PS50862"/>
    </source>
</evidence>
<dbReference type="GO" id="GO:0005737">
    <property type="term" value="C:cytoplasm"/>
    <property type="evidence" value="ECO:0007669"/>
    <property type="project" value="UniProtKB-SubCell"/>
</dbReference>
<protein>
    <recommendedName>
        <fullName evidence="12">Serine--tRNA ligase</fullName>
        <ecNumber evidence="12">6.1.1.11</ecNumber>
    </recommendedName>
    <alternativeName>
        <fullName evidence="12">Seryl-tRNA synthetase</fullName>
        <shortName evidence="12">SerRS</shortName>
    </alternativeName>
    <alternativeName>
        <fullName evidence="12">Seryl-tRNA(Ser/Sec) synthetase</fullName>
    </alternativeName>
</protein>
<evidence type="ECO:0000256" key="7">
    <source>
        <dbReference type="ARBA" id="ARBA00022840"/>
    </source>
</evidence>
<dbReference type="InterPro" id="IPR002317">
    <property type="entry name" value="Ser-tRNA-ligase_type_1"/>
</dbReference>
<evidence type="ECO:0000256" key="6">
    <source>
        <dbReference type="ARBA" id="ARBA00022741"/>
    </source>
</evidence>
<keyword evidence="5 12" id="KW-0436">Ligase</keyword>
<dbReference type="Gene3D" id="3.30.930.10">
    <property type="entry name" value="Bira Bifunctional Protein, Domain 2"/>
    <property type="match status" value="1"/>
</dbReference>
<comment type="caution">
    <text evidence="12">Lacks conserved residue(s) required for the propagation of feature annotation.</text>
</comment>
<dbReference type="UniPathway" id="UPA00906">
    <property type="reaction ID" value="UER00895"/>
</dbReference>
<keyword evidence="7 12" id="KW-0067">ATP-binding</keyword>
<dbReference type="InterPro" id="IPR015866">
    <property type="entry name" value="Ser-tRNA-synth_1_N"/>
</dbReference>
<keyword evidence="4 12" id="KW-0963">Cytoplasm</keyword>
<feature type="region of interest" description="Disordered" evidence="16">
    <location>
        <begin position="426"/>
        <end position="445"/>
    </location>
</feature>
<feature type="binding site" evidence="12 14">
    <location>
        <begin position="355"/>
        <end position="358"/>
    </location>
    <ligand>
        <name>ATP</name>
        <dbReference type="ChEBI" id="CHEBI:30616"/>
    </ligand>
</feature>
<comment type="similarity">
    <text evidence="3 12">Belongs to the class-II aminoacyl-tRNA synthetase family. Type-1 seryl-tRNA synthetase subfamily.</text>
</comment>
<dbReference type="SUPFAM" id="SSF55681">
    <property type="entry name" value="Class II aaRS and biotin synthetases"/>
    <property type="match status" value="1"/>
</dbReference>
<dbReference type="KEGG" id="lfp:Y981_02385"/>
<evidence type="ECO:0000256" key="3">
    <source>
        <dbReference type="ARBA" id="ARBA00010728"/>
    </source>
</evidence>
<dbReference type="PANTHER" id="PTHR43697">
    <property type="entry name" value="SERYL-TRNA SYNTHETASE"/>
    <property type="match status" value="1"/>
</dbReference>
<keyword evidence="6 12" id="KW-0547">Nucleotide-binding</keyword>
<evidence type="ECO:0000256" key="10">
    <source>
        <dbReference type="ARBA" id="ARBA00047929"/>
    </source>
</evidence>
<gene>
    <name evidence="12" type="primary">serS</name>
    <name evidence="18" type="ORF">Y981_02385</name>
</gene>
<organism evidence="18 19">
    <name type="scientific">Leptospirillum ferriphilum YSK</name>
    <dbReference type="NCBI Taxonomy" id="1441628"/>
    <lineage>
        <taxon>Bacteria</taxon>
        <taxon>Pseudomonadati</taxon>
        <taxon>Nitrospirota</taxon>
        <taxon>Nitrospiria</taxon>
        <taxon>Nitrospirales</taxon>
        <taxon>Nitrospiraceae</taxon>
        <taxon>Leptospirillum</taxon>
    </lineage>
</organism>
<feature type="binding site" evidence="12">
    <location>
        <position position="391"/>
    </location>
    <ligand>
        <name>L-serine</name>
        <dbReference type="ChEBI" id="CHEBI:33384"/>
    </ligand>
</feature>